<dbReference type="PANTHER" id="PTHR48043:SF159">
    <property type="entry name" value="EG:EG0003.4 PROTEIN-RELATED"/>
    <property type="match status" value="1"/>
</dbReference>
<accession>A0A182IRD8</accession>
<dbReference type="PANTHER" id="PTHR48043">
    <property type="entry name" value="EG:EG0003.4 PROTEIN-RELATED"/>
    <property type="match status" value="1"/>
</dbReference>
<dbReference type="Gene3D" id="3.40.50.2000">
    <property type="entry name" value="Glycogen Phosphorylase B"/>
    <property type="match status" value="1"/>
</dbReference>
<evidence type="ECO:0008006" key="5">
    <source>
        <dbReference type="Google" id="ProtNLM"/>
    </source>
</evidence>
<evidence type="ECO:0000256" key="1">
    <source>
        <dbReference type="ARBA" id="ARBA00009995"/>
    </source>
</evidence>
<reference evidence="4" key="1">
    <citation type="submission" date="2022-08" db="UniProtKB">
        <authorList>
            <consortium name="EnsemblMetazoa"/>
        </authorList>
    </citation>
    <scope>IDENTIFICATION</scope>
    <source>
        <strain evidence="4">EBRO</strain>
    </source>
</reference>
<dbReference type="EnsemblMetazoa" id="AATE004038-RA">
    <property type="protein sequence ID" value="AATE004038-PA.1"/>
    <property type="gene ID" value="AATE004038"/>
</dbReference>
<dbReference type="GO" id="GO:0008194">
    <property type="term" value="F:UDP-glycosyltransferase activity"/>
    <property type="evidence" value="ECO:0007669"/>
    <property type="project" value="InterPro"/>
</dbReference>
<dbReference type="AlphaFoldDB" id="A0A182IRD8"/>
<dbReference type="STRING" id="41427.A0A182IRD8"/>
<organism evidence="4">
    <name type="scientific">Anopheles atroparvus</name>
    <name type="common">European mosquito</name>
    <dbReference type="NCBI Taxonomy" id="41427"/>
    <lineage>
        <taxon>Eukaryota</taxon>
        <taxon>Metazoa</taxon>
        <taxon>Ecdysozoa</taxon>
        <taxon>Arthropoda</taxon>
        <taxon>Hexapoda</taxon>
        <taxon>Insecta</taxon>
        <taxon>Pterygota</taxon>
        <taxon>Neoptera</taxon>
        <taxon>Endopterygota</taxon>
        <taxon>Diptera</taxon>
        <taxon>Nematocera</taxon>
        <taxon>Culicoidea</taxon>
        <taxon>Culicidae</taxon>
        <taxon>Anophelinae</taxon>
        <taxon>Anopheles</taxon>
    </lineage>
</organism>
<dbReference type="SUPFAM" id="SSF53756">
    <property type="entry name" value="UDP-Glycosyltransferase/glycogen phosphorylase"/>
    <property type="match status" value="1"/>
</dbReference>
<comment type="similarity">
    <text evidence="1">Belongs to the UDP-glycosyltransferase family.</text>
</comment>
<evidence type="ECO:0000256" key="2">
    <source>
        <dbReference type="ARBA" id="ARBA00022676"/>
    </source>
</evidence>
<dbReference type="Pfam" id="PF00201">
    <property type="entry name" value="UDPGT"/>
    <property type="match status" value="1"/>
</dbReference>
<evidence type="ECO:0000256" key="3">
    <source>
        <dbReference type="ARBA" id="ARBA00022679"/>
    </source>
</evidence>
<dbReference type="FunFam" id="3.40.50.2000:FF:000021">
    <property type="entry name" value="UDP-glucuronosyltransferase"/>
    <property type="match status" value="1"/>
</dbReference>
<name>A0A182IRD8_ANOAO</name>
<keyword evidence="2" id="KW-0328">Glycosyltransferase</keyword>
<protein>
    <recommendedName>
        <fullName evidence="5">UDP-glycosyltransferases domain-containing protein</fullName>
    </recommendedName>
</protein>
<keyword evidence="3" id="KW-0808">Transferase</keyword>
<evidence type="ECO:0000313" key="4">
    <source>
        <dbReference type="EnsemblMetazoa" id="AATE004038-PA.1"/>
    </source>
</evidence>
<dbReference type="InterPro" id="IPR050271">
    <property type="entry name" value="UDP-glycosyltransferase"/>
</dbReference>
<dbReference type="InterPro" id="IPR002213">
    <property type="entry name" value="UDP_glucos_trans"/>
</dbReference>
<proteinExistence type="inferred from homology"/>
<sequence length="558" mass="63696">MCALIALVNLTTGKLWLNLHSGVSRPSRFGLNGHTFIERKMRASLVVLVLCAVVGYAVDGANILCLMGVASPSHHIWNRAIMDALAREGHNLTILSADVEKNQPSNVHYVHLEEIYPTLYTGPESLDLMEMANENLFSSVISFYRDFVVNECGGTLKSKGLRTVMDYPDDFRFDLVLHDFTCGPCLLGLLHKFKYPPLVSVTAFNNPPYSTEVIGGHKFYSYVPFYSLSYDSDMSFYQRVHNTLLSVTDMFYRNYVSNPRIDAMMREYFAFKDMPYAPELHQRTKLMLVNAHYSIDFPESTPPNLVAVGGLQIRDPSPLPGDLEQFVNASRKGVVLFSLGTNIRSDQLDAERQKVIVEAFRQLPDYHFLWKFESDLGIPLPKNVIVRPWMPQNDILAHRRTKAFVTHAGLLSTHEATWHGVPIVGIPFIADQHRNLERCIRLGVAKRVSFQTMTTGQLRDAIRDVLEDPQYRTNMAARSVLFRDQPEKPLARAVWWIEWLLRHPNTTQLESPVLKLGFLRTYLVDVALFLVTLPTLALFLLSRLCRRTRMVHVDKKRN</sequence>
<dbReference type="VEuPathDB" id="VectorBase:AATE004038"/>
<dbReference type="CDD" id="cd03784">
    <property type="entry name" value="GT1_Gtf-like"/>
    <property type="match status" value="1"/>
</dbReference>